<evidence type="ECO:0000256" key="3">
    <source>
        <dbReference type="ARBA" id="ARBA00022741"/>
    </source>
</evidence>
<feature type="coiled-coil region" evidence="7">
    <location>
        <begin position="690"/>
        <end position="738"/>
    </location>
</feature>
<dbReference type="FunFam" id="3.40.50.300:FF:000984">
    <property type="entry name" value="Chromosome partition protein Smc"/>
    <property type="match status" value="1"/>
</dbReference>
<dbReference type="GO" id="GO:0007062">
    <property type="term" value="P:sister chromatid cohesion"/>
    <property type="evidence" value="ECO:0007669"/>
    <property type="project" value="InterPro"/>
</dbReference>
<proteinExistence type="inferred from homology"/>
<dbReference type="RefSeq" id="WP_092328477.1">
    <property type="nucleotide sequence ID" value="NZ_FNCP01000001.1"/>
</dbReference>
<feature type="coiled-coil region" evidence="7">
    <location>
        <begin position="415"/>
        <end position="477"/>
    </location>
</feature>
<dbReference type="InterPro" id="IPR011890">
    <property type="entry name" value="SMC_prok"/>
</dbReference>
<dbReference type="Pfam" id="PF06470">
    <property type="entry name" value="SMC_hinge"/>
    <property type="match status" value="1"/>
</dbReference>
<dbReference type="InterPro" id="IPR024704">
    <property type="entry name" value="SMC"/>
</dbReference>
<dbReference type="Pfam" id="PF02463">
    <property type="entry name" value="SMC_N"/>
    <property type="match status" value="1"/>
</dbReference>
<dbReference type="GO" id="GO:0005737">
    <property type="term" value="C:cytoplasm"/>
    <property type="evidence" value="ECO:0007669"/>
    <property type="project" value="UniProtKB-SubCell"/>
</dbReference>
<sequence>MTKPENFPVFLKGIHIQGFKSFADAVKLELGQGLSVIVGPNGSGKSNVADAVRWVLGEQSAKSLRGSKMEDVIFSGSTQRRPVGMAEVSLIFDNTTGIFPLDFRELTITRRVYRDGEGQYLINKAACRLKDIQELFMDTGAGKEGFSIIGQGRVEEILTLKSEERRSLIEEAAGITKYRSRKREALKRLDATTLNLERINDIVQEIEGQLTPLAAQAQVAEQSLALMQEQKRLEILGVVQDISEVKQKLLKAGQDFGNLQASALEAQATVGLKEAQSLQLKDELQGLDTLLQQKQERVFQSEQALNSLKHDQNLRKERFNYFDEQTDRLTQEINGDEERVKLLQERIKTLVAKQAILNHTVEETRRKVADQEQKLSGIRENTLAKDIEGLKADLFQALTEQANCSNELTGTRHTLASLEQDIFRIEQEQELKNKENESLLATSADQERELNQLVIQAQATEKEELEHRAELNKLKALGIERAKDLQKQRTLSDQARARLHALQSLEDSLEGYQRGVREVMLAKKKGLKDCQGLCGTVADLITVEEKYELAVETALGAGMQNVIAENEHSAKRAIAYLKAHQLGRVTFLPLDVIQGNRMSVSKVVAQDEGYIGLAVDLITYNNSYLPAMEFLLGRIVVVTDMEAATRIARASGYKLRIVTFEGDQVYPGGSLSGGSIQRKGGNLLGRSREIETLRISLGKMEKDLTQKERECLANDQRLREQQEILESLGLKLRNQQELQVKLRAQHENVLSQLRRLAGDLLGLRQRCKEAITQKDELTLRLTSLTESMGTAERTSADLREAYNHRESEAKIVAEEIETYTEKLTQEKIQLAKWEQELTQCMEQLSQERKGVRESELNLAEKKQRKADIEQTRWSVEQELESLSQQLAKHSKAQENQQYELMQSRQAREGLSSRVLELDQELHSIRQEARTLEQRLHAHEIRVVRWETECEAALNRLSEEFSLTWEEGMLYQTDEDRTVLWKRVQEIKRQIEELGPINQAAIEEYPKILKRREFMLAQQEDLIEANQTLRQLISELDKTMSERFTESFKAVNEAFQEVFKELFDGGHAELQLVDPELILETGVEIIAQPPGKKPQLLSLLSGGERALTAIAILFALLRVKPSPFCILDEIEASLDDANVQRFAQYIHRLSHSTQFIVVSHRKGTMESADVLYGITMEESGVSKLLSVKLDGRGERPESA</sequence>
<evidence type="ECO:0000256" key="2">
    <source>
        <dbReference type="ARBA" id="ARBA00022490"/>
    </source>
</evidence>
<dbReference type="InterPro" id="IPR003395">
    <property type="entry name" value="RecF/RecN/SMC_N"/>
</dbReference>
<dbReference type="SUPFAM" id="SSF57997">
    <property type="entry name" value="Tropomyosin"/>
    <property type="match status" value="1"/>
</dbReference>
<dbReference type="HAMAP" id="MF_01894">
    <property type="entry name" value="Smc_prok"/>
    <property type="match status" value="1"/>
</dbReference>
<comment type="domain">
    <text evidence="7">Contains large globular domains required for ATP hydrolysis at each terminus and a third globular domain forming a flexible hinge near the middle of the molecule. These domains are separated by coiled-coil structures.</text>
</comment>
<evidence type="ECO:0000313" key="10">
    <source>
        <dbReference type="Proteomes" id="UP000198656"/>
    </source>
</evidence>
<keyword evidence="3 7" id="KW-0547">Nucleotide-binding</keyword>
<feature type="domain" description="SMC hinge" evidence="8">
    <location>
        <begin position="531"/>
        <end position="648"/>
    </location>
</feature>
<dbReference type="Proteomes" id="UP000198656">
    <property type="component" value="Unassembled WGS sequence"/>
</dbReference>
<dbReference type="NCBIfam" id="TIGR02168">
    <property type="entry name" value="SMC_prok_B"/>
    <property type="match status" value="1"/>
</dbReference>
<comment type="subunit">
    <text evidence="7">Homodimer.</text>
</comment>
<dbReference type="GO" id="GO:0005694">
    <property type="term" value="C:chromosome"/>
    <property type="evidence" value="ECO:0007669"/>
    <property type="project" value="InterPro"/>
</dbReference>
<dbReference type="STRING" id="1121419.SAMN05443529_10164"/>
<dbReference type="OrthoDB" id="9808768at2"/>
<dbReference type="AlphaFoldDB" id="A0A1G7RGZ2"/>
<evidence type="ECO:0000256" key="5">
    <source>
        <dbReference type="ARBA" id="ARBA00023054"/>
    </source>
</evidence>
<protein>
    <recommendedName>
        <fullName evidence="7">Chromosome partition protein Smc</fullName>
    </recommendedName>
</protein>
<dbReference type="PIRSF" id="PIRSF005719">
    <property type="entry name" value="SMC"/>
    <property type="match status" value="1"/>
</dbReference>
<evidence type="ECO:0000313" key="9">
    <source>
        <dbReference type="EMBL" id="SDG09409.1"/>
    </source>
</evidence>
<evidence type="ECO:0000256" key="6">
    <source>
        <dbReference type="ARBA" id="ARBA00023125"/>
    </source>
</evidence>
<dbReference type="GO" id="GO:0006260">
    <property type="term" value="P:DNA replication"/>
    <property type="evidence" value="ECO:0007669"/>
    <property type="project" value="UniProtKB-UniRule"/>
</dbReference>
<feature type="coiled-coil region" evidence="7">
    <location>
        <begin position="277"/>
        <end position="381"/>
    </location>
</feature>
<dbReference type="CDD" id="cd03278">
    <property type="entry name" value="ABC_SMC_barmotin"/>
    <property type="match status" value="1"/>
</dbReference>
<dbReference type="GO" id="GO:0030261">
    <property type="term" value="P:chromosome condensation"/>
    <property type="evidence" value="ECO:0007669"/>
    <property type="project" value="InterPro"/>
</dbReference>
<dbReference type="InterPro" id="IPR027417">
    <property type="entry name" value="P-loop_NTPase"/>
</dbReference>
<keyword evidence="6 7" id="KW-0238">DNA-binding</keyword>
<keyword evidence="10" id="KW-1185">Reference proteome</keyword>
<dbReference type="GO" id="GO:0007059">
    <property type="term" value="P:chromosome segregation"/>
    <property type="evidence" value="ECO:0007669"/>
    <property type="project" value="UniProtKB-UniRule"/>
</dbReference>
<dbReference type="SUPFAM" id="SSF75553">
    <property type="entry name" value="Smc hinge domain"/>
    <property type="match status" value="1"/>
</dbReference>
<dbReference type="SUPFAM" id="SSF52540">
    <property type="entry name" value="P-loop containing nucleoside triphosphate hydrolases"/>
    <property type="match status" value="2"/>
</dbReference>
<feature type="coiled-coil region" evidence="7">
    <location>
        <begin position="816"/>
        <end position="948"/>
    </location>
</feature>
<organism evidence="9 10">
    <name type="scientific">Desulfosporosinus hippei DSM 8344</name>
    <dbReference type="NCBI Taxonomy" id="1121419"/>
    <lineage>
        <taxon>Bacteria</taxon>
        <taxon>Bacillati</taxon>
        <taxon>Bacillota</taxon>
        <taxon>Clostridia</taxon>
        <taxon>Eubacteriales</taxon>
        <taxon>Desulfitobacteriaceae</taxon>
        <taxon>Desulfosporosinus</taxon>
    </lineage>
</organism>
<accession>A0A1G7RGZ2</accession>
<feature type="coiled-coil region" evidence="7">
    <location>
        <begin position="1014"/>
        <end position="1041"/>
    </location>
</feature>
<dbReference type="GO" id="GO:0016887">
    <property type="term" value="F:ATP hydrolysis activity"/>
    <property type="evidence" value="ECO:0007669"/>
    <property type="project" value="InterPro"/>
</dbReference>
<evidence type="ECO:0000259" key="8">
    <source>
        <dbReference type="SMART" id="SM00968"/>
    </source>
</evidence>
<gene>
    <name evidence="7" type="primary">smc</name>
    <name evidence="9" type="ORF">SAMN05443529_10164</name>
</gene>
<dbReference type="Gene3D" id="1.20.1060.20">
    <property type="match status" value="1"/>
</dbReference>
<keyword evidence="5 7" id="KW-0175">Coiled coil</keyword>
<evidence type="ECO:0000256" key="7">
    <source>
        <dbReference type="HAMAP-Rule" id="MF_01894"/>
    </source>
</evidence>
<feature type="binding site" evidence="7">
    <location>
        <begin position="40"/>
        <end position="47"/>
    </location>
    <ligand>
        <name>ATP</name>
        <dbReference type="ChEBI" id="CHEBI:30616"/>
    </ligand>
</feature>
<dbReference type="GO" id="GO:0005524">
    <property type="term" value="F:ATP binding"/>
    <property type="evidence" value="ECO:0007669"/>
    <property type="project" value="UniProtKB-UniRule"/>
</dbReference>
<keyword evidence="2 7" id="KW-0963">Cytoplasm</keyword>
<dbReference type="SMART" id="SM00968">
    <property type="entry name" value="SMC_hinge"/>
    <property type="match status" value="1"/>
</dbReference>
<dbReference type="InterPro" id="IPR036277">
    <property type="entry name" value="SMC_hinge_sf"/>
</dbReference>
<evidence type="ECO:0000256" key="1">
    <source>
        <dbReference type="ARBA" id="ARBA00004496"/>
    </source>
</evidence>
<dbReference type="Gene3D" id="3.40.50.300">
    <property type="entry name" value="P-loop containing nucleotide triphosphate hydrolases"/>
    <property type="match status" value="2"/>
</dbReference>
<reference evidence="10" key="1">
    <citation type="submission" date="2016-10" db="EMBL/GenBank/DDBJ databases">
        <authorList>
            <person name="Varghese N."/>
            <person name="Submissions S."/>
        </authorList>
    </citation>
    <scope>NUCLEOTIDE SEQUENCE [LARGE SCALE GENOMIC DNA]</scope>
    <source>
        <strain evidence="10">DSM 8344</strain>
    </source>
</reference>
<keyword evidence="4 7" id="KW-0067">ATP-binding</keyword>
<dbReference type="PANTHER" id="PTHR43977">
    <property type="entry name" value="STRUCTURAL MAINTENANCE OF CHROMOSOMES PROTEIN 3"/>
    <property type="match status" value="1"/>
</dbReference>
<dbReference type="Gene3D" id="3.30.70.1620">
    <property type="match status" value="1"/>
</dbReference>
<comment type="function">
    <text evidence="7">Required for chromosome condensation and partitioning.</text>
</comment>
<dbReference type="GO" id="GO:0003677">
    <property type="term" value="F:DNA binding"/>
    <property type="evidence" value="ECO:0007669"/>
    <property type="project" value="UniProtKB-UniRule"/>
</dbReference>
<dbReference type="InterPro" id="IPR010935">
    <property type="entry name" value="SMC_hinge"/>
</dbReference>
<dbReference type="EMBL" id="FNCP01000001">
    <property type="protein sequence ID" value="SDG09409.1"/>
    <property type="molecule type" value="Genomic_DNA"/>
</dbReference>
<evidence type="ECO:0000256" key="4">
    <source>
        <dbReference type="ARBA" id="ARBA00022840"/>
    </source>
</evidence>
<dbReference type="FunFam" id="3.40.50.300:FF:000901">
    <property type="entry name" value="Chromosome partition protein Smc"/>
    <property type="match status" value="1"/>
</dbReference>
<comment type="subcellular location">
    <subcellularLocation>
        <location evidence="1 7">Cytoplasm</location>
    </subcellularLocation>
</comment>
<name>A0A1G7RGZ2_9FIRM</name>
<comment type="similarity">
    <text evidence="7">Belongs to the SMC family.</text>
</comment>